<accession>A0A423UMS5</accession>
<proteinExistence type="predicted"/>
<dbReference type="Proteomes" id="UP000285258">
    <property type="component" value="Unassembled WGS sequence"/>
</dbReference>
<reference evidence="2" key="1">
    <citation type="submission" date="2018-05" db="EMBL/GenBank/DDBJ databases">
        <title>Genome Sequencing of selected type strains of the family Eggerthellaceae.</title>
        <authorList>
            <person name="Danylec N."/>
            <person name="Stoll D.A."/>
            <person name="Doetsch A."/>
            <person name="Huch M."/>
        </authorList>
    </citation>
    <scope>NUCLEOTIDE SEQUENCE [LARGE SCALE GENOMIC DNA]</scope>
    <source>
        <strain evidence="2">DSM 27213</strain>
    </source>
</reference>
<protein>
    <submittedName>
        <fullName evidence="1">Uncharacterized protein</fullName>
    </submittedName>
</protein>
<dbReference type="AlphaFoldDB" id="A0A423UMS5"/>
<sequence>MHERADRSELSLPFLQIVVHMGDAECFGGLRGEELRIGLHAGVGVPFRAGFEQEERIVDSSPGLRVLAVGGPFGRKPRAAMLGEGYPV</sequence>
<dbReference type="EMBL" id="QIBW01000002">
    <property type="protein sequence ID" value="ROT91482.1"/>
    <property type="molecule type" value="Genomic_DNA"/>
</dbReference>
<evidence type="ECO:0000313" key="1">
    <source>
        <dbReference type="EMBL" id="ROT91482.1"/>
    </source>
</evidence>
<evidence type="ECO:0000313" key="2">
    <source>
        <dbReference type="Proteomes" id="UP000285258"/>
    </source>
</evidence>
<name>A0A423UMS5_9ACTN</name>
<organism evidence="1 2">
    <name type="scientific">Gordonibacter urolithinfaciens</name>
    <dbReference type="NCBI Taxonomy" id="1335613"/>
    <lineage>
        <taxon>Bacteria</taxon>
        <taxon>Bacillati</taxon>
        <taxon>Actinomycetota</taxon>
        <taxon>Coriobacteriia</taxon>
        <taxon>Eggerthellales</taxon>
        <taxon>Eggerthellaceae</taxon>
        <taxon>Gordonibacter</taxon>
    </lineage>
</organism>
<gene>
    <name evidence="1" type="ORF">DMP12_02180</name>
</gene>
<comment type="caution">
    <text evidence="1">The sequence shown here is derived from an EMBL/GenBank/DDBJ whole genome shotgun (WGS) entry which is preliminary data.</text>
</comment>